<dbReference type="AlphaFoldDB" id="A0A146F476"/>
<dbReference type="VEuPathDB" id="FungiDB:ASPFODRAFT_64453"/>
<gene>
    <name evidence="2" type="ORF">RIB2604_00804080</name>
</gene>
<dbReference type="InterPro" id="IPR056798">
    <property type="entry name" value="ADH_Fe_C"/>
</dbReference>
<dbReference type="Proteomes" id="UP000075230">
    <property type="component" value="Unassembled WGS sequence"/>
</dbReference>
<reference evidence="3" key="2">
    <citation type="submission" date="2016-02" db="EMBL/GenBank/DDBJ databases">
        <title>Genome sequencing of Aspergillus luchuensis NBRC 4314.</title>
        <authorList>
            <person name="Yamada O."/>
        </authorList>
    </citation>
    <scope>NUCLEOTIDE SEQUENCE [LARGE SCALE GENOMIC DNA]</scope>
    <source>
        <strain evidence="3">RIB 2604</strain>
    </source>
</reference>
<comment type="caution">
    <text evidence="2">The sequence shown here is derived from an EMBL/GenBank/DDBJ whole genome shotgun (WGS) entry which is preliminary data.</text>
</comment>
<dbReference type="Pfam" id="PF25137">
    <property type="entry name" value="ADH_Fe_C"/>
    <property type="match status" value="1"/>
</dbReference>
<protein>
    <submittedName>
        <fullName evidence="2">Maleylacetate reductase</fullName>
    </submittedName>
</protein>
<accession>A0A146F476</accession>
<dbReference type="SUPFAM" id="SSF56796">
    <property type="entry name" value="Dehydroquinate synthase-like"/>
    <property type="match status" value="1"/>
</dbReference>
<sequence length="99" mass="10885">MSCIILPATLRYTKPQTAAAQEIILDIFNSVLGFQETEAADAMLRFVQLLGMPSRLSEVNVTSDEQLHKIADMTLTDVLAEKGNLPDRAGVLQILELAR</sequence>
<evidence type="ECO:0000313" key="2">
    <source>
        <dbReference type="EMBL" id="GAT20927.1"/>
    </source>
</evidence>
<organism evidence="2 3">
    <name type="scientific">Aspergillus kawachii</name>
    <name type="common">White koji mold</name>
    <name type="synonym">Aspergillus awamori var. kawachi</name>
    <dbReference type="NCBI Taxonomy" id="1069201"/>
    <lineage>
        <taxon>Eukaryota</taxon>
        <taxon>Fungi</taxon>
        <taxon>Dikarya</taxon>
        <taxon>Ascomycota</taxon>
        <taxon>Pezizomycotina</taxon>
        <taxon>Eurotiomycetes</taxon>
        <taxon>Eurotiomycetidae</taxon>
        <taxon>Eurotiales</taxon>
        <taxon>Aspergillaceae</taxon>
        <taxon>Aspergillus</taxon>
        <taxon>Aspergillus subgen. Circumdati</taxon>
    </lineage>
</organism>
<name>A0A146F476_ASPKA</name>
<proteinExistence type="predicted"/>
<evidence type="ECO:0000313" key="3">
    <source>
        <dbReference type="Proteomes" id="UP000075230"/>
    </source>
</evidence>
<reference evidence="2 3" key="1">
    <citation type="journal article" date="2016" name="DNA Res.">
        <title>Genome sequence of Aspergillus luchuensis NBRC 4314.</title>
        <authorList>
            <person name="Yamada O."/>
            <person name="Machida M."/>
            <person name="Hosoyama A."/>
            <person name="Goto M."/>
            <person name="Takahashi T."/>
            <person name="Futagami T."/>
            <person name="Yamagata Y."/>
            <person name="Takeuchi M."/>
            <person name="Kobayashi T."/>
            <person name="Koike H."/>
            <person name="Abe K."/>
            <person name="Asai K."/>
            <person name="Arita M."/>
            <person name="Fujita N."/>
            <person name="Fukuda K."/>
            <person name="Higa K."/>
            <person name="Horikawa H."/>
            <person name="Ishikawa T."/>
            <person name="Jinno K."/>
            <person name="Kato Y."/>
            <person name="Kirimura K."/>
            <person name="Mizutani O."/>
            <person name="Nakasone K."/>
            <person name="Sano M."/>
            <person name="Shiraishi Y."/>
            <person name="Tsukahara M."/>
            <person name="Gomi K."/>
        </authorList>
    </citation>
    <scope>NUCLEOTIDE SEQUENCE [LARGE SCALE GENOMIC DNA]</scope>
    <source>
        <strain evidence="2 3">RIB 2604</strain>
    </source>
</reference>
<evidence type="ECO:0000259" key="1">
    <source>
        <dbReference type="Pfam" id="PF25137"/>
    </source>
</evidence>
<feature type="domain" description="Fe-containing alcohol dehydrogenase-like C-terminal" evidence="1">
    <location>
        <begin position="4"/>
        <end position="96"/>
    </location>
</feature>
<dbReference type="EMBL" id="BCWF01000008">
    <property type="protein sequence ID" value="GAT20927.1"/>
    <property type="molecule type" value="Genomic_DNA"/>
</dbReference>
<dbReference type="Gene3D" id="1.20.1090.10">
    <property type="entry name" value="Dehydroquinate synthase-like - alpha domain"/>
    <property type="match status" value="1"/>
</dbReference>